<organism evidence="3 4">
    <name type="scientific">Orchesella dallaii</name>
    <dbReference type="NCBI Taxonomy" id="48710"/>
    <lineage>
        <taxon>Eukaryota</taxon>
        <taxon>Metazoa</taxon>
        <taxon>Ecdysozoa</taxon>
        <taxon>Arthropoda</taxon>
        <taxon>Hexapoda</taxon>
        <taxon>Collembola</taxon>
        <taxon>Entomobryomorpha</taxon>
        <taxon>Entomobryoidea</taxon>
        <taxon>Orchesellidae</taxon>
        <taxon>Orchesellinae</taxon>
        <taxon>Orchesella</taxon>
    </lineage>
</organism>
<protein>
    <recommendedName>
        <fullName evidence="2">HTH psq-type domain-containing protein</fullName>
    </recommendedName>
</protein>
<dbReference type="InterPro" id="IPR007889">
    <property type="entry name" value="HTH_Psq"/>
</dbReference>
<dbReference type="Pfam" id="PF05225">
    <property type="entry name" value="HTH_psq"/>
    <property type="match status" value="1"/>
</dbReference>
<dbReference type="Gene3D" id="1.10.10.60">
    <property type="entry name" value="Homeodomain-like"/>
    <property type="match status" value="1"/>
</dbReference>
<dbReference type="SUPFAM" id="SSF46689">
    <property type="entry name" value="Homeodomain-like"/>
    <property type="match status" value="1"/>
</dbReference>
<accession>A0ABP1PV30</accession>
<dbReference type="Proteomes" id="UP001642540">
    <property type="component" value="Unassembled WGS sequence"/>
</dbReference>
<evidence type="ECO:0000313" key="3">
    <source>
        <dbReference type="EMBL" id="CAL8078683.1"/>
    </source>
</evidence>
<evidence type="ECO:0000313" key="4">
    <source>
        <dbReference type="Proteomes" id="UP001642540"/>
    </source>
</evidence>
<comment type="caution">
    <text evidence="3">The sequence shown here is derived from an EMBL/GenBank/DDBJ whole genome shotgun (WGS) entry which is preliminary data.</text>
</comment>
<evidence type="ECO:0000256" key="1">
    <source>
        <dbReference type="ARBA" id="ARBA00004123"/>
    </source>
</evidence>
<gene>
    <name evidence="3" type="ORF">ODALV1_LOCUS4164</name>
</gene>
<proteinExistence type="predicted"/>
<dbReference type="InterPro" id="IPR009057">
    <property type="entry name" value="Homeodomain-like_sf"/>
</dbReference>
<reference evidence="3 4" key="1">
    <citation type="submission" date="2024-08" db="EMBL/GenBank/DDBJ databases">
        <authorList>
            <person name="Cucini C."/>
            <person name="Frati F."/>
        </authorList>
    </citation>
    <scope>NUCLEOTIDE SEQUENCE [LARGE SCALE GENOMIC DNA]</scope>
</reference>
<sequence length="99" mass="11849">MGRNYKRKTEERWTKEDLLKALLCIKSRKLNIPDAARQYGISRATLERHYPRFMLDGAKLDSNQFRKRGAKPILTKMEEDVLVKTIRDLREQRLHCDFQ</sequence>
<name>A0ABP1PV30_9HEXA</name>
<comment type="subcellular location">
    <subcellularLocation>
        <location evidence="1">Nucleus</location>
    </subcellularLocation>
</comment>
<feature type="domain" description="HTH psq-type" evidence="2">
    <location>
        <begin position="15"/>
        <end position="50"/>
    </location>
</feature>
<evidence type="ECO:0000259" key="2">
    <source>
        <dbReference type="Pfam" id="PF05225"/>
    </source>
</evidence>
<keyword evidence="4" id="KW-1185">Reference proteome</keyword>
<dbReference type="EMBL" id="CAXLJM020000013">
    <property type="protein sequence ID" value="CAL8078683.1"/>
    <property type="molecule type" value="Genomic_DNA"/>
</dbReference>